<evidence type="ECO:0000256" key="5">
    <source>
        <dbReference type="SAM" id="SignalP"/>
    </source>
</evidence>
<dbReference type="SMART" id="SM00032">
    <property type="entry name" value="CCP"/>
    <property type="match status" value="17"/>
</dbReference>
<accession>A0AAV6S9E7</accession>
<evidence type="ECO:0000313" key="7">
    <source>
        <dbReference type="EMBL" id="KAG7513844.1"/>
    </source>
</evidence>
<feature type="domain" description="Sushi" evidence="6">
    <location>
        <begin position="908"/>
        <end position="972"/>
    </location>
</feature>
<dbReference type="PROSITE" id="PS50923">
    <property type="entry name" value="SUSHI"/>
    <property type="match status" value="13"/>
</dbReference>
<feature type="signal peptide" evidence="5">
    <location>
        <begin position="1"/>
        <end position="22"/>
    </location>
</feature>
<feature type="domain" description="Sushi" evidence="6">
    <location>
        <begin position="788"/>
        <end position="848"/>
    </location>
</feature>
<dbReference type="Proteomes" id="UP000693946">
    <property type="component" value="Linkage Group LG14"/>
</dbReference>
<keyword evidence="2 5" id="KW-0732">Signal</keyword>
<sequence length="1156" mass="129788">MRTITGSCVLFLWMQVLTFVKSQDCTLEAFLKGPLYDSNFDITGMDASYPGGKQVRVSCSVGYSGFFKLLCVEGKWQPRGKKCEPKSCGHPGDTAFADFNLETGDDFVFGSKVVYKCHTGYQMVSRTNYRHCMAGGWDGVVPICEAQQCSVIHVEDNVQVAGDLEEATFGNVVRFSCKNRNEVLIGTQEIYCNEHGEWSDDKPKCEEIKCSVPVIENGFVQGDVTVYKEQEVLRYQCNPGFKTAVIGHTKCIKQGQRAQWSPTPACELITCKLSLLTLRGTSYEPAKSVFLRGDRVRVTCDEDYWIQNTQQTSIDATCKDNGDWNIYPVCQVFTCTAQDSLKMYWTYNRTPKKIGDTLSYTCKAGYKSTDGTRMATCTRAGWRPDPQCQVITCNRRDIPNTNIVNSKETYVYGERVDYVCTNEFEGEFSLTCDENGLRGRTTCREKLCKKLNINQAHIINNNKRSYKHGDRVQYECHNDMDKRFTVVCEAGVWTGIQRCTGSTECAEAEIQHGFATGADNDTLYYTCDEGYKLVTKGWWGEAKCVGGVWSGLGQCIEKRHCEVPVIPNGDITSQQKYYEEGKSVQIVCNTGYSAQVQSLMCVEGKWPSAGIPMKNICALIFNQCSPPPKVDNAVIVTSYQTEYLSGSEVTYQCRQGHNIQGEATLTCKNGKWDERTIECKRSAPQHDLEKQFVISSFFLLLAKMRLPLLLLLLQLWSNVKFLSAQKVCPNLPDVPHAQVTDNTRSDEYQQGHVIHFTCETGYISGPTIKYMCSTDGWIALNRATCYLKPCQLPDDTPNGYYQITRGGDFVFGATIKYFCNEGYQMVSREDTRTCMLDKWTNHVPICEPLSCRPPHAGKEIKVIGLPDNDEPILPDRFLTFSCDGPGKYLNGSSVLVCGKDGNWSNPFPTCEEITCKVDGMSPNLSASSANKTVKVGHKLKFQCNEGYTLDGPAEILCLGRDQWSARFPTCNDRCRVTGIPPSVYVHPAVLGTQQQAGEKLTFTCKNHRLTMLGNAQVKCLPNGQWSSPFPTCGVPRGCERPIAPASAELRHTAKDSYQHKERVEFMCPNFYLMEGGPFKTCNNGEWVGEIRCLRPCTVNAQDRNRRNLSFKYKRDDKLYSTHNDEIEFSCTRGKPVSGVSMRQRCRDGVMNLPSCH</sequence>
<feature type="disulfide bond" evidence="4">
    <location>
        <begin position="624"/>
        <end position="667"/>
    </location>
</feature>
<evidence type="ECO:0000256" key="4">
    <source>
        <dbReference type="PROSITE-ProRule" id="PRU00302"/>
    </source>
</evidence>
<comment type="caution">
    <text evidence="7">The sequence shown here is derived from an EMBL/GenBank/DDBJ whole genome shotgun (WGS) entry which is preliminary data.</text>
</comment>
<dbReference type="PANTHER" id="PTHR45785">
    <property type="entry name" value="COMPLEMENT FACTOR H-RELATED"/>
    <property type="match status" value="1"/>
</dbReference>
<feature type="domain" description="Sushi" evidence="6">
    <location>
        <begin position="333"/>
        <end position="390"/>
    </location>
</feature>
<feature type="domain" description="Sushi" evidence="6">
    <location>
        <begin position="147"/>
        <end position="207"/>
    </location>
</feature>
<feature type="domain" description="Sushi" evidence="6">
    <location>
        <begin position="726"/>
        <end position="787"/>
    </location>
</feature>
<feature type="domain" description="Sushi" evidence="6">
    <location>
        <begin position="446"/>
        <end position="501"/>
    </location>
</feature>
<feature type="disulfide bond" evidence="4">
    <location>
        <begin position="819"/>
        <end position="846"/>
    </location>
</feature>
<gene>
    <name evidence="7" type="ORF">JOB18_018085</name>
</gene>
<dbReference type="InterPro" id="IPR051503">
    <property type="entry name" value="ComplSys_Reg/VirEntry_Med"/>
</dbReference>
<evidence type="ECO:0000256" key="1">
    <source>
        <dbReference type="ARBA" id="ARBA00022659"/>
    </source>
</evidence>
<evidence type="ECO:0000259" key="6">
    <source>
        <dbReference type="PROSITE" id="PS50923"/>
    </source>
</evidence>
<dbReference type="CDD" id="cd00033">
    <property type="entry name" value="CCP"/>
    <property type="match status" value="11"/>
</dbReference>
<feature type="disulfide bond" evidence="4">
    <location>
        <begin position="758"/>
        <end position="785"/>
    </location>
</feature>
<feature type="disulfide bond" evidence="4">
    <location>
        <begin position="149"/>
        <end position="192"/>
    </location>
</feature>
<reference evidence="7 8" key="1">
    <citation type="journal article" date="2021" name="Sci. Rep.">
        <title>Chromosome anchoring in Senegalese sole (Solea senegalensis) reveals sex-associated markers and genome rearrangements in flatfish.</title>
        <authorList>
            <person name="Guerrero-Cozar I."/>
            <person name="Gomez-Garrido J."/>
            <person name="Berbel C."/>
            <person name="Martinez-Blanch J.F."/>
            <person name="Alioto T."/>
            <person name="Claros M.G."/>
            <person name="Gagnaire P.A."/>
            <person name="Manchado M."/>
        </authorList>
    </citation>
    <scope>NUCLEOTIDE SEQUENCE [LARGE SCALE GENOMIC DNA]</scope>
    <source>
        <strain evidence="7">Sse05_10M</strain>
    </source>
</reference>
<evidence type="ECO:0000256" key="3">
    <source>
        <dbReference type="ARBA" id="ARBA00023157"/>
    </source>
</evidence>
<keyword evidence="1 4" id="KW-0768">Sushi</keyword>
<feature type="domain" description="Sushi" evidence="6">
    <location>
        <begin position="975"/>
        <end position="1034"/>
    </location>
</feature>
<dbReference type="AlphaFoldDB" id="A0AAV6S9E7"/>
<feature type="domain" description="Sushi" evidence="6">
    <location>
        <begin position="86"/>
        <end position="146"/>
    </location>
</feature>
<dbReference type="InterPro" id="IPR000436">
    <property type="entry name" value="Sushi_SCR_CCP_dom"/>
</dbReference>
<proteinExistence type="predicted"/>
<keyword evidence="3 4" id="KW-1015">Disulfide bond</keyword>
<dbReference type="EMBL" id="JAGKHQ010000006">
    <property type="protein sequence ID" value="KAG7513844.1"/>
    <property type="molecule type" value="Genomic_DNA"/>
</dbReference>
<feature type="domain" description="Sushi" evidence="6">
    <location>
        <begin position="1036"/>
        <end position="1094"/>
    </location>
</feature>
<feature type="disulfide bond" evidence="4">
    <location>
        <begin position="117"/>
        <end position="144"/>
    </location>
</feature>
<feature type="chain" id="PRO_5043338872" description="Sushi domain-containing protein" evidence="5">
    <location>
        <begin position="23"/>
        <end position="1156"/>
    </location>
</feature>
<evidence type="ECO:0000256" key="2">
    <source>
        <dbReference type="ARBA" id="ARBA00022729"/>
    </source>
</evidence>
<feature type="domain" description="Sushi" evidence="6">
    <location>
        <begin position="269"/>
        <end position="332"/>
    </location>
</feature>
<dbReference type="Pfam" id="PF00084">
    <property type="entry name" value="Sushi"/>
    <property type="match status" value="12"/>
</dbReference>
<feature type="domain" description="Sushi" evidence="6">
    <location>
        <begin position="622"/>
        <end position="681"/>
    </location>
</feature>
<dbReference type="PANTHER" id="PTHR45785:SF2">
    <property type="entry name" value="COMPLEMENT FACTOR H-RELATED"/>
    <property type="match status" value="1"/>
</dbReference>
<organism evidence="7 8">
    <name type="scientific">Solea senegalensis</name>
    <name type="common">Senegalese sole</name>
    <dbReference type="NCBI Taxonomy" id="28829"/>
    <lineage>
        <taxon>Eukaryota</taxon>
        <taxon>Metazoa</taxon>
        <taxon>Chordata</taxon>
        <taxon>Craniata</taxon>
        <taxon>Vertebrata</taxon>
        <taxon>Euteleostomi</taxon>
        <taxon>Actinopterygii</taxon>
        <taxon>Neopterygii</taxon>
        <taxon>Teleostei</taxon>
        <taxon>Neoteleostei</taxon>
        <taxon>Acanthomorphata</taxon>
        <taxon>Carangaria</taxon>
        <taxon>Pleuronectiformes</taxon>
        <taxon>Pleuronectoidei</taxon>
        <taxon>Soleidae</taxon>
        <taxon>Solea</taxon>
    </lineage>
</organism>
<keyword evidence="8" id="KW-1185">Reference proteome</keyword>
<feature type="domain" description="Sushi" evidence="6">
    <location>
        <begin position="559"/>
        <end position="619"/>
    </location>
</feature>
<protein>
    <recommendedName>
        <fullName evidence="6">Sushi domain-containing protein</fullName>
    </recommendedName>
</protein>
<feature type="disulfide bond" evidence="4">
    <location>
        <begin position="1038"/>
        <end position="1081"/>
    </location>
</feature>
<comment type="caution">
    <text evidence="4">Lacks conserved residue(s) required for the propagation of feature annotation.</text>
</comment>
<feature type="disulfide bond" evidence="4">
    <location>
        <begin position="943"/>
        <end position="970"/>
    </location>
</feature>
<name>A0AAV6S9E7_SOLSE</name>
<feature type="domain" description="Sushi" evidence="6">
    <location>
        <begin position="208"/>
        <end position="268"/>
    </location>
</feature>
<evidence type="ECO:0000313" key="8">
    <source>
        <dbReference type="Proteomes" id="UP000693946"/>
    </source>
</evidence>